<keyword evidence="3" id="KW-1185">Reference proteome</keyword>
<evidence type="ECO:0008006" key="4">
    <source>
        <dbReference type="Google" id="ProtNLM"/>
    </source>
</evidence>
<dbReference type="RefSeq" id="WP_111528669.1">
    <property type="nucleotide sequence ID" value="NZ_JBHRSG010000004.1"/>
</dbReference>
<dbReference type="AlphaFoldDB" id="A0A328AJZ4"/>
<dbReference type="GO" id="GO:0016020">
    <property type="term" value="C:membrane"/>
    <property type="evidence" value="ECO:0007669"/>
    <property type="project" value="InterPro"/>
</dbReference>
<sequence length="110" mass="11420">MSKTAALLLLVLAALLETGGDALVRSGLHAGDGRWRIALIVLGGVVLTSYGLVVNAPPWDFGRLLGVYVVLFFLAAQLMNLLVFRTPPSPPVLIGGLLIAAGGVVMSVAR</sequence>
<name>A0A328AJZ4_9CAUL</name>
<protein>
    <recommendedName>
        <fullName evidence="4">Small multidrug resistance family-3 protein</fullName>
    </recommendedName>
</protein>
<gene>
    <name evidence="2" type="ORF">DJ017_10455</name>
</gene>
<reference evidence="3" key="1">
    <citation type="submission" date="2018-05" db="EMBL/GenBank/DDBJ databases">
        <authorList>
            <person name="Li X."/>
        </authorList>
    </citation>
    <scope>NUCLEOTIDE SEQUENCE [LARGE SCALE GENOMIC DNA]</scope>
    <source>
        <strain evidence="3">LX32</strain>
    </source>
</reference>
<organism evidence="2 3">
    <name type="scientific">Phenylobacterium soli</name>
    <dbReference type="NCBI Taxonomy" id="2170551"/>
    <lineage>
        <taxon>Bacteria</taxon>
        <taxon>Pseudomonadati</taxon>
        <taxon>Pseudomonadota</taxon>
        <taxon>Alphaproteobacteria</taxon>
        <taxon>Caulobacterales</taxon>
        <taxon>Caulobacteraceae</taxon>
        <taxon>Phenylobacterium</taxon>
    </lineage>
</organism>
<evidence type="ECO:0000313" key="2">
    <source>
        <dbReference type="EMBL" id="RAK54919.1"/>
    </source>
</evidence>
<keyword evidence="1" id="KW-1133">Transmembrane helix</keyword>
<feature type="transmembrane region" description="Helical" evidence="1">
    <location>
        <begin position="90"/>
        <end position="109"/>
    </location>
</feature>
<evidence type="ECO:0000313" key="3">
    <source>
        <dbReference type="Proteomes" id="UP000249254"/>
    </source>
</evidence>
<dbReference type="Pfam" id="PF02694">
    <property type="entry name" value="UPF0060"/>
    <property type="match status" value="1"/>
</dbReference>
<dbReference type="InterPro" id="IPR003844">
    <property type="entry name" value="UPF0060"/>
</dbReference>
<dbReference type="EMBL" id="QFYQ01000001">
    <property type="protein sequence ID" value="RAK54919.1"/>
    <property type="molecule type" value="Genomic_DNA"/>
</dbReference>
<proteinExistence type="predicted"/>
<comment type="caution">
    <text evidence="2">The sequence shown here is derived from an EMBL/GenBank/DDBJ whole genome shotgun (WGS) entry which is preliminary data.</text>
</comment>
<dbReference type="OrthoDB" id="123240at2"/>
<keyword evidence="1" id="KW-0472">Membrane</keyword>
<dbReference type="Proteomes" id="UP000249254">
    <property type="component" value="Unassembled WGS sequence"/>
</dbReference>
<accession>A0A328AJZ4</accession>
<feature type="transmembrane region" description="Helical" evidence="1">
    <location>
        <begin position="65"/>
        <end position="84"/>
    </location>
</feature>
<feature type="transmembrane region" description="Helical" evidence="1">
    <location>
        <begin position="35"/>
        <end position="53"/>
    </location>
</feature>
<keyword evidence="1" id="KW-0812">Transmembrane</keyword>
<evidence type="ECO:0000256" key="1">
    <source>
        <dbReference type="SAM" id="Phobius"/>
    </source>
</evidence>